<dbReference type="NCBIfam" id="TIGR01031">
    <property type="entry name" value="rpmF_bact"/>
    <property type="match status" value="1"/>
</dbReference>
<evidence type="ECO:0000256" key="5">
    <source>
        <dbReference type="HAMAP-Rule" id="MF_00340"/>
    </source>
</evidence>
<dbReference type="InterPro" id="IPR002677">
    <property type="entry name" value="Ribosomal_bL32"/>
</dbReference>
<dbReference type="HOGENOM" id="CLU_129084_2_3_10"/>
<reference evidence="7 8" key="1">
    <citation type="journal article" date="2010" name="J. Bacteriol.">
        <title>The complete genome sequence of Croceibacter atlanticus HTCC2559T.</title>
        <authorList>
            <person name="Oh H.M."/>
            <person name="Kang I."/>
            <person name="Ferriera S."/>
            <person name="Giovannoni S.J."/>
            <person name="Cho J.C."/>
        </authorList>
    </citation>
    <scope>NUCLEOTIDE SEQUENCE [LARGE SCALE GENOMIC DNA]</scope>
    <source>
        <strain evidence="8">ATCC BAA-628 / HTCC2559 / KCTC 12090</strain>
    </source>
</reference>
<accession>A3U5P0</accession>
<feature type="region of interest" description="Disordered" evidence="6">
    <location>
        <begin position="1"/>
        <end position="22"/>
    </location>
</feature>
<proteinExistence type="inferred from homology"/>
<evidence type="ECO:0000313" key="8">
    <source>
        <dbReference type="Proteomes" id="UP000002297"/>
    </source>
</evidence>
<dbReference type="SUPFAM" id="SSF57829">
    <property type="entry name" value="Zn-binding ribosomal proteins"/>
    <property type="match status" value="1"/>
</dbReference>
<evidence type="ECO:0000256" key="4">
    <source>
        <dbReference type="ARBA" id="ARBA00035178"/>
    </source>
</evidence>
<dbReference type="OrthoDB" id="9812874at2"/>
<dbReference type="GO" id="GO:0015934">
    <property type="term" value="C:large ribosomal subunit"/>
    <property type="evidence" value="ECO:0007669"/>
    <property type="project" value="InterPro"/>
</dbReference>
<dbReference type="GeneID" id="89452262"/>
<dbReference type="HAMAP" id="MF_00340">
    <property type="entry name" value="Ribosomal_bL32"/>
    <property type="match status" value="1"/>
</dbReference>
<dbReference type="STRING" id="216432.CA2559_02340"/>
<gene>
    <name evidence="5" type="primary">rpmF</name>
    <name evidence="7" type="ordered locus">CA2559_02340</name>
</gene>
<sequence length="65" mass="7678">MAHPKRKISKTRRDKRRTHYKAKAPTLAKDPVTGETHLFHRAHWHEGKLYYRGQVLIDNTTEVEA</sequence>
<evidence type="ECO:0000313" key="7">
    <source>
        <dbReference type="EMBL" id="EAP87557.1"/>
    </source>
</evidence>
<dbReference type="Pfam" id="PF01783">
    <property type="entry name" value="Ribosomal_L32p"/>
    <property type="match status" value="1"/>
</dbReference>
<keyword evidence="8" id="KW-1185">Reference proteome</keyword>
<dbReference type="GO" id="GO:0003735">
    <property type="term" value="F:structural constituent of ribosome"/>
    <property type="evidence" value="ECO:0007669"/>
    <property type="project" value="InterPro"/>
</dbReference>
<dbReference type="InterPro" id="IPR011332">
    <property type="entry name" value="Ribosomal_zn-bd"/>
</dbReference>
<dbReference type="InterPro" id="IPR044957">
    <property type="entry name" value="Ribosomal_bL32_bact"/>
</dbReference>
<keyword evidence="3 5" id="KW-0687">Ribonucleoprotein</keyword>
<dbReference type="GO" id="GO:0006412">
    <property type="term" value="P:translation"/>
    <property type="evidence" value="ECO:0007669"/>
    <property type="project" value="UniProtKB-UniRule"/>
</dbReference>
<dbReference type="Proteomes" id="UP000002297">
    <property type="component" value="Chromosome"/>
</dbReference>
<evidence type="ECO:0000256" key="6">
    <source>
        <dbReference type="SAM" id="MobiDB-lite"/>
    </source>
</evidence>
<evidence type="ECO:0000256" key="3">
    <source>
        <dbReference type="ARBA" id="ARBA00023274"/>
    </source>
</evidence>
<evidence type="ECO:0000256" key="2">
    <source>
        <dbReference type="ARBA" id="ARBA00022980"/>
    </source>
</evidence>
<keyword evidence="2 5" id="KW-0689">Ribosomal protein</keyword>
<evidence type="ECO:0000256" key="1">
    <source>
        <dbReference type="ARBA" id="ARBA00008560"/>
    </source>
</evidence>
<name>A3U5P0_CROAH</name>
<dbReference type="RefSeq" id="WP_013186235.1">
    <property type="nucleotide sequence ID" value="NC_014230.1"/>
</dbReference>
<dbReference type="EMBL" id="CP002046">
    <property type="protein sequence ID" value="EAP87557.1"/>
    <property type="molecule type" value="Genomic_DNA"/>
</dbReference>
<dbReference type="AlphaFoldDB" id="A3U5P0"/>
<comment type="similarity">
    <text evidence="1 5">Belongs to the bacterial ribosomal protein bL32 family.</text>
</comment>
<dbReference type="KEGG" id="cat:CA2559_02340"/>
<dbReference type="PANTHER" id="PTHR35534:SF1">
    <property type="entry name" value="LARGE RIBOSOMAL SUBUNIT PROTEIN BL32"/>
    <property type="match status" value="1"/>
</dbReference>
<protein>
    <recommendedName>
        <fullName evidence="4 5">Large ribosomal subunit protein bL32</fullName>
    </recommendedName>
</protein>
<organism evidence="7 8">
    <name type="scientific">Croceibacter atlanticus (strain ATCC BAA-628 / JCM 21780 / CIP 108009 / IAM 15332 / KCTC 12090 / HTCC2559)</name>
    <dbReference type="NCBI Taxonomy" id="216432"/>
    <lineage>
        <taxon>Bacteria</taxon>
        <taxon>Pseudomonadati</taxon>
        <taxon>Bacteroidota</taxon>
        <taxon>Flavobacteriia</taxon>
        <taxon>Flavobacteriales</taxon>
        <taxon>Flavobacteriaceae</taxon>
        <taxon>Croceibacter</taxon>
    </lineage>
</organism>
<dbReference type="eggNOG" id="COG0333">
    <property type="taxonomic scope" value="Bacteria"/>
</dbReference>
<dbReference type="PANTHER" id="PTHR35534">
    <property type="entry name" value="50S RIBOSOMAL PROTEIN L32"/>
    <property type="match status" value="1"/>
</dbReference>